<name>A0A0J8RQJ5_COCIT</name>
<feature type="compositionally biased region" description="Basic and acidic residues" evidence="1">
    <location>
        <begin position="77"/>
        <end position="97"/>
    </location>
</feature>
<proteinExistence type="predicted"/>
<gene>
    <name evidence="2" type="ORF">CIHG_05152</name>
</gene>
<evidence type="ECO:0000313" key="3">
    <source>
        <dbReference type="Proteomes" id="UP000054563"/>
    </source>
</evidence>
<organism evidence="2 3">
    <name type="scientific">Coccidioides immitis H538.4</name>
    <dbReference type="NCBI Taxonomy" id="396776"/>
    <lineage>
        <taxon>Eukaryota</taxon>
        <taxon>Fungi</taxon>
        <taxon>Dikarya</taxon>
        <taxon>Ascomycota</taxon>
        <taxon>Pezizomycotina</taxon>
        <taxon>Eurotiomycetes</taxon>
        <taxon>Eurotiomycetidae</taxon>
        <taxon>Onygenales</taxon>
        <taxon>Onygenaceae</taxon>
        <taxon>Coccidioides</taxon>
    </lineage>
</organism>
<feature type="region of interest" description="Disordered" evidence="1">
    <location>
        <begin position="1"/>
        <end position="27"/>
    </location>
</feature>
<dbReference type="AlphaFoldDB" id="A0A0J8RQJ5"/>
<evidence type="ECO:0000313" key="2">
    <source>
        <dbReference type="EMBL" id="KMU87360.1"/>
    </source>
</evidence>
<accession>A0A0J8RQJ5</accession>
<feature type="compositionally biased region" description="Basic and acidic residues" evidence="1">
    <location>
        <begin position="1"/>
        <end position="21"/>
    </location>
</feature>
<dbReference type="EMBL" id="DS016998">
    <property type="protein sequence ID" value="KMU87360.1"/>
    <property type="molecule type" value="Genomic_DNA"/>
</dbReference>
<protein>
    <submittedName>
        <fullName evidence="2">Uncharacterized protein</fullName>
    </submittedName>
</protein>
<reference evidence="3" key="1">
    <citation type="journal article" date="2010" name="Genome Res.">
        <title>Population genomic sequencing of Coccidioides fungi reveals recent hybridization and transposon control.</title>
        <authorList>
            <person name="Neafsey D.E."/>
            <person name="Barker B.M."/>
            <person name="Sharpton T.J."/>
            <person name="Stajich J.E."/>
            <person name="Park D.J."/>
            <person name="Whiston E."/>
            <person name="Hung C.-Y."/>
            <person name="McMahan C."/>
            <person name="White J."/>
            <person name="Sykes S."/>
            <person name="Heiman D."/>
            <person name="Young S."/>
            <person name="Zeng Q."/>
            <person name="Abouelleil A."/>
            <person name="Aftuck L."/>
            <person name="Bessette D."/>
            <person name="Brown A."/>
            <person name="FitzGerald M."/>
            <person name="Lui A."/>
            <person name="Macdonald J.P."/>
            <person name="Priest M."/>
            <person name="Orbach M.J."/>
            <person name="Galgiani J.N."/>
            <person name="Kirkland T.N."/>
            <person name="Cole G.T."/>
            <person name="Birren B.W."/>
            <person name="Henn M.R."/>
            <person name="Taylor J.W."/>
            <person name="Rounsley S.D."/>
        </authorList>
    </citation>
    <scope>NUCLEOTIDE SEQUENCE [LARGE SCALE GENOMIC DNA]</scope>
    <source>
        <strain evidence="3">H538.4</strain>
    </source>
</reference>
<sequence>MADDKVTDQGRKEGRAGKDGGESSGCGDRICRVQRDTFLFFAAAAAAPIPKCLRVRRGCMYGCLPVLSVCSSCCPSRPERLKDEGESEGKGRKESHVPRLACATRSGMTNTGLAFIFEP</sequence>
<dbReference type="VEuPathDB" id="FungiDB:CIHG_05152"/>
<feature type="region of interest" description="Disordered" evidence="1">
    <location>
        <begin position="75"/>
        <end position="97"/>
    </location>
</feature>
<dbReference type="Proteomes" id="UP000054563">
    <property type="component" value="Unassembled WGS sequence"/>
</dbReference>
<evidence type="ECO:0000256" key="1">
    <source>
        <dbReference type="SAM" id="MobiDB-lite"/>
    </source>
</evidence>